<keyword evidence="3" id="KW-0472">Membrane</keyword>
<dbReference type="InterPro" id="IPR048254">
    <property type="entry name" value="CDP_ALCOHOL_P_TRANSF_CS"/>
</dbReference>
<feature type="transmembrane region" description="Helical" evidence="3">
    <location>
        <begin position="156"/>
        <end position="178"/>
    </location>
</feature>
<protein>
    <submittedName>
        <fullName evidence="4">CDP-alcohol phosphatidyltransferase family protein</fullName>
    </submittedName>
</protein>
<evidence type="ECO:0000256" key="2">
    <source>
        <dbReference type="RuleBase" id="RU003750"/>
    </source>
</evidence>
<proteinExistence type="inferred from homology"/>
<feature type="transmembrane region" description="Helical" evidence="3">
    <location>
        <begin position="89"/>
        <end position="110"/>
    </location>
</feature>
<feature type="transmembrane region" description="Helical" evidence="3">
    <location>
        <begin position="20"/>
        <end position="41"/>
    </location>
</feature>
<comment type="caution">
    <text evidence="4">The sequence shown here is derived from an EMBL/GenBank/DDBJ whole genome shotgun (WGS) entry which is preliminary data.</text>
</comment>
<organism evidence="4">
    <name type="scientific">candidate division WOR-3 bacterium</name>
    <dbReference type="NCBI Taxonomy" id="2052148"/>
    <lineage>
        <taxon>Bacteria</taxon>
        <taxon>Bacteria division WOR-3</taxon>
    </lineage>
</organism>
<dbReference type="Gene3D" id="1.20.120.1760">
    <property type="match status" value="1"/>
</dbReference>
<dbReference type="PROSITE" id="PS00379">
    <property type="entry name" value="CDP_ALCOHOL_P_TRANSF"/>
    <property type="match status" value="1"/>
</dbReference>
<dbReference type="GO" id="GO:0008654">
    <property type="term" value="P:phospholipid biosynthetic process"/>
    <property type="evidence" value="ECO:0007669"/>
    <property type="project" value="InterPro"/>
</dbReference>
<dbReference type="Pfam" id="PF01066">
    <property type="entry name" value="CDP-OH_P_transf"/>
    <property type="match status" value="1"/>
</dbReference>
<dbReference type="GO" id="GO:0016780">
    <property type="term" value="F:phosphotransferase activity, for other substituted phosphate groups"/>
    <property type="evidence" value="ECO:0007669"/>
    <property type="project" value="InterPro"/>
</dbReference>
<accession>A0A7C4YGH7</accession>
<name>A0A7C4YGH7_UNCW3</name>
<keyword evidence="1 2" id="KW-0808">Transferase</keyword>
<dbReference type="InterPro" id="IPR043130">
    <property type="entry name" value="CDP-OH_PTrfase_TM_dom"/>
</dbReference>
<keyword evidence="3" id="KW-0812">Transmembrane</keyword>
<evidence type="ECO:0000313" key="4">
    <source>
        <dbReference type="EMBL" id="HGW92305.1"/>
    </source>
</evidence>
<dbReference type="EMBL" id="DTHG01000089">
    <property type="protein sequence ID" value="HGW92305.1"/>
    <property type="molecule type" value="Genomic_DNA"/>
</dbReference>
<evidence type="ECO:0000256" key="1">
    <source>
        <dbReference type="ARBA" id="ARBA00022679"/>
    </source>
</evidence>
<gene>
    <name evidence="4" type="ORF">ENV67_07190</name>
</gene>
<comment type="similarity">
    <text evidence="2">Belongs to the CDP-alcohol phosphatidyltransferase class-I family.</text>
</comment>
<sequence>MYREKIRKIFQPVIKAFAFLEPDFITFLGFVIVLFASFIIYRSYFRLGGIILIIGSIFDMIDGGVARMKGKVTKFGAFIDSTLDRYSEFFIIISIILSKFGRDFLIPGIFTLLGSFMTSYTRARGEGIGIEVKEGILQRGERVVIITLGLLINKNVLYWFLVLLAILTNITAIQRIFIIWKSLKREV</sequence>
<evidence type="ECO:0000256" key="3">
    <source>
        <dbReference type="SAM" id="Phobius"/>
    </source>
</evidence>
<feature type="transmembrane region" description="Helical" evidence="3">
    <location>
        <begin position="47"/>
        <end position="68"/>
    </location>
</feature>
<reference evidence="4" key="1">
    <citation type="journal article" date="2020" name="mSystems">
        <title>Genome- and Community-Level Interaction Insights into Carbon Utilization and Element Cycling Functions of Hydrothermarchaeota in Hydrothermal Sediment.</title>
        <authorList>
            <person name="Zhou Z."/>
            <person name="Liu Y."/>
            <person name="Xu W."/>
            <person name="Pan J."/>
            <person name="Luo Z.H."/>
            <person name="Li M."/>
        </authorList>
    </citation>
    <scope>NUCLEOTIDE SEQUENCE [LARGE SCALE GENOMIC DNA]</scope>
    <source>
        <strain evidence="4">SpSt-780</strain>
    </source>
</reference>
<dbReference type="InterPro" id="IPR000462">
    <property type="entry name" value="CDP-OH_P_trans"/>
</dbReference>
<dbReference type="AlphaFoldDB" id="A0A7C4YGH7"/>
<keyword evidence="3" id="KW-1133">Transmembrane helix</keyword>
<dbReference type="GO" id="GO:0016020">
    <property type="term" value="C:membrane"/>
    <property type="evidence" value="ECO:0007669"/>
    <property type="project" value="InterPro"/>
</dbReference>